<feature type="region of interest" description="Disordered" evidence="1">
    <location>
        <begin position="1"/>
        <end position="51"/>
    </location>
</feature>
<accession>A0A9P5XM34</accession>
<organism evidence="2 3">
    <name type="scientific">Macrolepiota fuliginosa MF-IS2</name>
    <dbReference type="NCBI Taxonomy" id="1400762"/>
    <lineage>
        <taxon>Eukaryota</taxon>
        <taxon>Fungi</taxon>
        <taxon>Dikarya</taxon>
        <taxon>Basidiomycota</taxon>
        <taxon>Agaricomycotina</taxon>
        <taxon>Agaricomycetes</taxon>
        <taxon>Agaricomycetidae</taxon>
        <taxon>Agaricales</taxon>
        <taxon>Agaricineae</taxon>
        <taxon>Agaricaceae</taxon>
        <taxon>Macrolepiota</taxon>
    </lineage>
</organism>
<comment type="caution">
    <text evidence="2">The sequence shown here is derived from an EMBL/GenBank/DDBJ whole genome shotgun (WGS) entry which is preliminary data.</text>
</comment>
<dbReference type="OrthoDB" id="3242181at2759"/>
<name>A0A9P5XM34_9AGAR</name>
<dbReference type="AlphaFoldDB" id="A0A9P5XM34"/>
<evidence type="ECO:0000313" key="3">
    <source>
        <dbReference type="Proteomes" id="UP000807342"/>
    </source>
</evidence>
<protein>
    <submittedName>
        <fullName evidence="2">Uncharacterized protein</fullName>
    </submittedName>
</protein>
<proteinExistence type="predicted"/>
<evidence type="ECO:0000256" key="1">
    <source>
        <dbReference type="SAM" id="MobiDB-lite"/>
    </source>
</evidence>
<gene>
    <name evidence="2" type="ORF">P691DRAFT_695890</name>
</gene>
<evidence type="ECO:0000313" key="2">
    <source>
        <dbReference type="EMBL" id="KAF9452907.1"/>
    </source>
</evidence>
<reference evidence="2" key="1">
    <citation type="submission" date="2020-11" db="EMBL/GenBank/DDBJ databases">
        <authorList>
            <consortium name="DOE Joint Genome Institute"/>
            <person name="Ahrendt S."/>
            <person name="Riley R."/>
            <person name="Andreopoulos W."/>
            <person name="Labutti K."/>
            <person name="Pangilinan J."/>
            <person name="Ruiz-Duenas F.J."/>
            <person name="Barrasa J.M."/>
            <person name="Sanchez-Garcia M."/>
            <person name="Camarero S."/>
            <person name="Miyauchi S."/>
            <person name="Serrano A."/>
            <person name="Linde D."/>
            <person name="Babiker R."/>
            <person name="Drula E."/>
            <person name="Ayuso-Fernandez I."/>
            <person name="Pacheco R."/>
            <person name="Padilla G."/>
            <person name="Ferreira P."/>
            <person name="Barriuso J."/>
            <person name="Kellner H."/>
            <person name="Castanera R."/>
            <person name="Alfaro M."/>
            <person name="Ramirez L."/>
            <person name="Pisabarro A.G."/>
            <person name="Kuo A."/>
            <person name="Tritt A."/>
            <person name="Lipzen A."/>
            <person name="He G."/>
            <person name="Yan M."/>
            <person name="Ng V."/>
            <person name="Cullen D."/>
            <person name="Martin F."/>
            <person name="Rosso M.-N."/>
            <person name="Henrissat B."/>
            <person name="Hibbett D."/>
            <person name="Martinez A.T."/>
            <person name="Grigoriev I.V."/>
        </authorList>
    </citation>
    <scope>NUCLEOTIDE SEQUENCE</scope>
    <source>
        <strain evidence="2">MF-IS2</strain>
    </source>
</reference>
<keyword evidence="3" id="KW-1185">Reference proteome</keyword>
<dbReference type="Gene3D" id="2.60.40.640">
    <property type="match status" value="1"/>
</dbReference>
<dbReference type="EMBL" id="MU151066">
    <property type="protein sequence ID" value="KAF9452907.1"/>
    <property type="molecule type" value="Genomic_DNA"/>
</dbReference>
<dbReference type="Proteomes" id="UP000807342">
    <property type="component" value="Unassembled WGS sequence"/>
</dbReference>
<dbReference type="InterPro" id="IPR014752">
    <property type="entry name" value="Arrestin-like_C"/>
</dbReference>
<feature type="compositionally biased region" description="Basic and acidic residues" evidence="1">
    <location>
        <begin position="30"/>
        <end position="41"/>
    </location>
</feature>
<sequence length="429" mass="46728">MSTQSLLSYTKPPPASLHRAPSYTAEPLESEQRIALNDRSRPRSTGSFIKHSKHGHARLRLTAQEDGIAMPVYGVTGLIEGIVELDAEKAEGVDSVEVKIEGRLKLNEIAEGGKSSVKLVLDTKLLWVKGPSNQDCLHTLDFALTLPATFEHDGITYPLPPTYSVKLKGVPGFDASIEYSVSATINRPNTVPHMVPLVNSKKLGIHIGTTIVSTPFLYYPRTRPSLPLPPTPTWRSSEGFDLASNWQTFEAISKAKKSRIQDILVKLHVPKSRIFSFTQRIPFHVTFESTAVSLAAFLPFGPSPGPPNPEATMKIEVLRQATVDLSDGIRVVTEARQDMWRIDCIGQGAFNYTGNETTVSAFSGEIGIFDSVQIGGFRAAGLSVKDCVVLSMSPPDPGKCPFRDFRLIVPIHLATNPWTTDGAGIGSSN</sequence>